<keyword evidence="3" id="KW-0472">Membrane</keyword>
<accession>A0AAD3D510</accession>
<dbReference type="Proteomes" id="UP001054902">
    <property type="component" value="Unassembled WGS sequence"/>
</dbReference>
<dbReference type="SUPFAM" id="SSF54534">
    <property type="entry name" value="FKBP-like"/>
    <property type="match status" value="1"/>
</dbReference>
<keyword evidence="1 2" id="KW-0413">Isomerase</keyword>
<evidence type="ECO:0000259" key="4">
    <source>
        <dbReference type="PROSITE" id="PS50198"/>
    </source>
</evidence>
<dbReference type="Gene3D" id="3.10.50.40">
    <property type="match status" value="1"/>
</dbReference>
<feature type="signal peptide" evidence="2">
    <location>
        <begin position="1"/>
        <end position="27"/>
    </location>
</feature>
<keyword evidence="1 2" id="KW-0697">Rotamase</keyword>
<protein>
    <recommendedName>
        <fullName evidence="2">Peptidyl-prolyl cis-trans isomerase</fullName>
        <ecNumber evidence="2">5.2.1.8</ecNumber>
    </recommendedName>
</protein>
<dbReference type="InterPro" id="IPR000297">
    <property type="entry name" value="PPIase_PpiC"/>
</dbReference>
<keyword evidence="2" id="KW-0732">Signal</keyword>
<dbReference type="PROSITE" id="PS50198">
    <property type="entry name" value="PPIC_PPIASE_2"/>
    <property type="match status" value="1"/>
</dbReference>
<comment type="catalytic activity">
    <reaction evidence="2">
        <text>[protein]-peptidylproline (omega=180) = [protein]-peptidylproline (omega=0)</text>
        <dbReference type="Rhea" id="RHEA:16237"/>
        <dbReference type="Rhea" id="RHEA-COMP:10747"/>
        <dbReference type="Rhea" id="RHEA-COMP:10748"/>
        <dbReference type="ChEBI" id="CHEBI:83833"/>
        <dbReference type="ChEBI" id="CHEBI:83834"/>
        <dbReference type="EC" id="5.2.1.8"/>
    </reaction>
</comment>
<keyword evidence="3" id="KW-0812">Transmembrane</keyword>
<feature type="domain" description="PpiC" evidence="4">
    <location>
        <begin position="73"/>
        <end position="170"/>
    </location>
</feature>
<name>A0AAD3D510_9STRA</name>
<sequence length="180" mass="19995">MSANKGKNYTASFLKLICLLLVSFAHASDEDTIERPWLTRDFVIGGIRLPITPMTVIIFSLSALIIYSSFTKPSTAVASHILIDDHSEKTEAKLAEMMKEIGNDKKKFAEYAAKYSTCPSKSNGGSLGKFKYGDMVPPFNKAVFSIKSNVGEVIGPVHTQFGWHLILIHERDEQRQLVAE</sequence>
<dbReference type="InterPro" id="IPR052204">
    <property type="entry name" value="PpiC/parvulin_rotamase"/>
</dbReference>
<reference evidence="5 6" key="1">
    <citation type="journal article" date="2021" name="Sci. Rep.">
        <title>The genome of the diatom Chaetoceros tenuissimus carries an ancient integrated fragment of an extant virus.</title>
        <authorList>
            <person name="Hongo Y."/>
            <person name="Kimura K."/>
            <person name="Takaki Y."/>
            <person name="Yoshida Y."/>
            <person name="Baba S."/>
            <person name="Kobayashi G."/>
            <person name="Nagasaki K."/>
            <person name="Hano T."/>
            <person name="Tomaru Y."/>
        </authorList>
    </citation>
    <scope>NUCLEOTIDE SEQUENCE [LARGE SCALE GENOMIC DNA]</scope>
    <source>
        <strain evidence="5 6">NIES-3715</strain>
    </source>
</reference>
<dbReference type="EC" id="5.2.1.8" evidence="2"/>
<evidence type="ECO:0000256" key="1">
    <source>
        <dbReference type="PROSITE-ProRule" id="PRU00278"/>
    </source>
</evidence>
<comment type="caution">
    <text evidence="5">The sequence shown here is derived from an EMBL/GenBank/DDBJ whole genome shotgun (WGS) entry which is preliminary data.</text>
</comment>
<keyword evidence="3" id="KW-1133">Transmembrane helix</keyword>
<evidence type="ECO:0000313" key="6">
    <source>
        <dbReference type="Proteomes" id="UP001054902"/>
    </source>
</evidence>
<feature type="transmembrane region" description="Helical" evidence="3">
    <location>
        <begin position="51"/>
        <end position="70"/>
    </location>
</feature>
<dbReference type="PANTHER" id="PTHR43629">
    <property type="entry name" value="PEPTIDYL-PROLYL CIS-TRANS ISOMERASE"/>
    <property type="match status" value="1"/>
</dbReference>
<dbReference type="PANTHER" id="PTHR43629:SF2">
    <property type="entry name" value="RHODANESE-LIKE_PPIC DOMAIN-CONTAINING PROTEIN 12, CHLOROPLASTIC"/>
    <property type="match status" value="1"/>
</dbReference>
<proteinExistence type="predicted"/>
<evidence type="ECO:0000313" key="5">
    <source>
        <dbReference type="EMBL" id="GFH58032.1"/>
    </source>
</evidence>
<dbReference type="Pfam" id="PF00639">
    <property type="entry name" value="Rotamase"/>
    <property type="match status" value="1"/>
</dbReference>
<gene>
    <name evidence="5" type="ORF">CTEN210_14508</name>
</gene>
<dbReference type="GO" id="GO:0003755">
    <property type="term" value="F:peptidyl-prolyl cis-trans isomerase activity"/>
    <property type="evidence" value="ECO:0007669"/>
    <property type="project" value="UniProtKB-UniRule"/>
</dbReference>
<feature type="chain" id="PRO_5041771093" description="Peptidyl-prolyl cis-trans isomerase" evidence="2">
    <location>
        <begin position="28"/>
        <end position="180"/>
    </location>
</feature>
<dbReference type="EMBL" id="BLLK01000060">
    <property type="protein sequence ID" value="GFH58032.1"/>
    <property type="molecule type" value="Genomic_DNA"/>
</dbReference>
<evidence type="ECO:0000256" key="3">
    <source>
        <dbReference type="SAM" id="Phobius"/>
    </source>
</evidence>
<organism evidence="5 6">
    <name type="scientific">Chaetoceros tenuissimus</name>
    <dbReference type="NCBI Taxonomy" id="426638"/>
    <lineage>
        <taxon>Eukaryota</taxon>
        <taxon>Sar</taxon>
        <taxon>Stramenopiles</taxon>
        <taxon>Ochrophyta</taxon>
        <taxon>Bacillariophyta</taxon>
        <taxon>Coscinodiscophyceae</taxon>
        <taxon>Chaetocerotophycidae</taxon>
        <taxon>Chaetocerotales</taxon>
        <taxon>Chaetocerotaceae</taxon>
        <taxon>Chaetoceros</taxon>
    </lineage>
</organism>
<dbReference type="InterPro" id="IPR046357">
    <property type="entry name" value="PPIase_dom_sf"/>
</dbReference>
<keyword evidence="6" id="KW-1185">Reference proteome</keyword>
<dbReference type="AlphaFoldDB" id="A0AAD3D510"/>
<evidence type="ECO:0000256" key="2">
    <source>
        <dbReference type="RuleBase" id="RU363014"/>
    </source>
</evidence>